<keyword evidence="9" id="KW-0999">Mitochondrion inner membrane</keyword>
<dbReference type="Gene3D" id="1.10.630.10">
    <property type="entry name" value="Cytochrome P450"/>
    <property type="match status" value="1"/>
</dbReference>
<evidence type="ECO:0000256" key="6">
    <source>
        <dbReference type="ARBA" id="ARBA00022617"/>
    </source>
</evidence>
<dbReference type="InterPro" id="IPR002401">
    <property type="entry name" value="Cyt_P450_E_grp-I"/>
</dbReference>
<evidence type="ECO:0000256" key="17">
    <source>
        <dbReference type="ARBA" id="ARBA00023128"/>
    </source>
</evidence>
<dbReference type="GO" id="GO:0005789">
    <property type="term" value="C:endoplasmic reticulum membrane"/>
    <property type="evidence" value="ECO:0007669"/>
    <property type="project" value="UniProtKB-SubCell"/>
</dbReference>
<gene>
    <name evidence="30" type="primary">CYP2U1</name>
    <name evidence="30" type="ORF">BLAG_LOCUS19809</name>
</gene>
<dbReference type="InterPro" id="IPR036396">
    <property type="entry name" value="Cyt_P450_sf"/>
</dbReference>
<dbReference type="Pfam" id="PF00067">
    <property type="entry name" value="p450"/>
    <property type="match status" value="1"/>
</dbReference>
<evidence type="ECO:0000256" key="29">
    <source>
        <dbReference type="SAM" id="Phobius"/>
    </source>
</evidence>
<comment type="subcellular location">
    <subcellularLocation>
        <location evidence="4">Endoplasmic reticulum membrane</location>
        <topology evidence="4">Multi-pass membrane protein</topology>
    </subcellularLocation>
    <subcellularLocation>
        <location evidence="2">Microsome membrane</location>
        <topology evidence="2">Multi-pass membrane protein</topology>
    </subcellularLocation>
    <subcellularLocation>
        <location evidence="3">Mitochondrion inner membrane</location>
        <topology evidence="3">Multi-pass membrane protein</topology>
    </subcellularLocation>
</comment>
<dbReference type="GO" id="GO:0006629">
    <property type="term" value="P:lipid metabolic process"/>
    <property type="evidence" value="ECO:0007669"/>
    <property type="project" value="UniProtKB-KW"/>
</dbReference>
<dbReference type="GO" id="GO:0102033">
    <property type="term" value="F:long-chain fatty acid omega-hydroxylase activity"/>
    <property type="evidence" value="ECO:0007669"/>
    <property type="project" value="UniProtKB-EC"/>
</dbReference>
<evidence type="ECO:0000256" key="27">
    <source>
        <dbReference type="PIRSR" id="PIRSR602401-1"/>
    </source>
</evidence>
<keyword evidence="16" id="KW-0443">Lipid metabolism</keyword>
<dbReference type="GO" id="GO:0020037">
    <property type="term" value="F:heme binding"/>
    <property type="evidence" value="ECO:0007669"/>
    <property type="project" value="InterPro"/>
</dbReference>
<comment type="catalytic activity">
    <reaction evidence="22">
        <text>an omega-methyl-long-chain fatty acid + reduced [NADPH--hemoprotein reductase] + O2 = an omega-hydroxy-long-chain fatty acid + oxidized [NADPH--hemoprotein reductase] + H2O + H(+)</text>
        <dbReference type="Rhea" id="RHEA:56748"/>
        <dbReference type="Rhea" id="RHEA-COMP:11964"/>
        <dbReference type="Rhea" id="RHEA-COMP:11965"/>
        <dbReference type="ChEBI" id="CHEBI:15377"/>
        <dbReference type="ChEBI" id="CHEBI:15378"/>
        <dbReference type="ChEBI" id="CHEBI:15379"/>
        <dbReference type="ChEBI" id="CHEBI:57618"/>
        <dbReference type="ChEBI" id="CHEBI:58210"/>
        <dbReference type="ChEBI" id="CHEBI:140991"/>
        <dbReference type="ChEBI" id="CHEBI:140992"/>
        <dbReference type="EC" id="1.14.14.80"/>
    </reaction>
    <physiologicalReaction direction="left-to-right" evidence="22">
        <dbReference type="Rhea" id="RHEA:56749"/>
    </physiologicalReaction>
</comment>
<evidence type="ECO:0000256" key="10">
    <source>
        <dbReference type="ARBA" id="ARBA00022824"/>
    </source>
</evidence>
<sequence length="517" mass="58670">MHSAPELYKEDTIMSIMSVLLPAVTWLWSLQALLVSVVVIITAVRWKRSSTARLPPGPRGLPLVGNLFSLSKNLPLIYQEWSKKYGGVFTVYAFNQPRVVMNGFSAIREALVTNADVFSSRPLVQNPLSSDPSAKGLINEPYTPRFKEHKKFTMSALRDFGVGKKSLEGKILEEARALSDVISKKENKAFCISRLLKNTTFNVICSLVFGSRFEYDDVKGKELLLMIEQFSALRLSLLPLTFIFPATRIIPSFKEVSEGFKNTQLKLREHIREEIAKHMETFDPNDIKDFLDAFLLEAKKREGDENSTFTEEQHIEVVLQLFLAGTDTTATTLHWAVLFMILHPDIQQKVQQEIDSVLGPNQDPSMEHRSQMPYTEATLSEISRMAATVPTAPRHSTSSDVFFRGYHIPEATLVYVNIWSVLYDPQLWPEPNKFDPTRFLDDSGKFTRREEIIMFSMGRRLCPGERLAKAELFLFFTSLLRRFTFKPPEGGPMPSAKGVFGVVHSPAPFQLVAEPRK</sequence>
<keyword evidence="10" id="KW-0256">Endoplasmic reticulum</keyword>
<proteinExistence type="inferred from homology"/>
<dbReference type="OrthoDB" id="2789670at2759"/>
<evidence type="ECO:0000256" key="12">
    <source>
        <dbReference type="ARBA" id="ARBA00022989"/>
    </source>
</evidence>
<evidence type="ECO:0000256" key="19">
    <source>
        <dbReference type="ARBA" id="ARBA00049206"/>
    </source>
</evidence>
<dbReference type="FunFam" id="1.10.630.10:FF:000017">
    <property type="entry name" value="cytochrome P450 2U1 isoform X1"/>
    <property type="match status" value="1"/>
</dbReference>
<dbReference type="EC" id="1.14.14.80" evidence="24"/>
<reference evidence="30" key="1">
    <citation type="submission" date="2022-01" db="EMBL/GenBank/DDBJ databases">
        <authorList>
            <person name="Braso-Vives M."/>
        </authorList>
    </citation>
    <scope>NUCLEOTIDE SEQUENCE</scope>
</reference>
<evidence type="ECO:0000256" key="9">
    <source>
        <dbReference type="ARBA" id="ARBA00022792"/>
    </source>
</evidence>
<evidence type="ECO:0000256" key="13">
    <source>
        <dbReference type="ARBA" id="ARBA00023002"/>
    </source>
</evidence>
<feature type="binding site" description="axial binding residue" evidence="27">
    <location>
        <position position="462"/>
    </location>
    <ligand>
        <name>heme</name>
        <dbReference type="ChEBI" id="CHEBI:30413"/>
    </ligand>
    <ligandPart>
        <name>Fe</name>
        <dbReference type="ChEBI" id="CHEBI:18248"/>
    </ligandPart>
</feature>
<dbReference type="GO" id="GO:0006082">
    <property type="term" value="P:organic acid metabolic process"/>
    <property type="evidence" value="ECO:0007669"/>
    <property type="project" value="TreeGrafter"/>
</dbReference>
<evidence type="ECO:0000256" key="4">
    <source>
        <dbReference type="ARBA" id="ARBA00004477"/>
    </source>
</evidence>
<dbReference type="InterPro" id="IPR017972">
    <property type="entry name" value="Cyt_P450_CS"/>
</dbReference>
<comment type="catalytic activity">
    <reaction evidence="19">
        <text>(5Z,8Z,11Z,14Z)-eicosatetraenoate + reduced [NADPH--hemoprotein reductase] + O2 = 19-hydroxy-(5Z,8Z,11Z,14Z)-eicosatetraenoate + oxidized [NADPH--hemoprotein reductase] + H2O + H(+)</text>
        <dbReference type="Rhea" id="RHEA:39759"/>
        <dbReference type="Rhea" id="RHEA-COMP:11964"/>
        <dbReference type="Rhea" id="RHEA-COMP:11965"/>
        <dbReference type="ChEBI" id="CHEBI:15377"/>
        <dbReference type="ChEBI" id="CHEBI:15378"/>
        <dbReference type="ChEBI" id="CHEBI:15379"/>
        <dbReference type="ChEBI" id="CHEBI:32395"/>
        <dbReference type="ChEBI" id="CHEBI:57618"/>
        <dbReference type="ChEBI" id="CHEBI:58210"/>
        <dbReference type="ChEBI" id="CHEBI:76627"/>
    </reaction>
    <physiologicalReaction direction="left-to-right" evidence="19">
        <dbReference type="Rhea" id="RHEA:39760"/>
    </physiologicalReaction>
</comment>
<evidence type="ECO:0000313" key="31">
    <source>
        <dbReference type="Proteomes" id="UP000838412"/>
    </source>
</evidence>
<evidence type="ECO:0000256" key="15">
    <source>
        <dbReference type="ARBA" id="ARBA00023033"/>
    </source>
</evidence>
<dbReference type="Proteomes" id="UP000838412">
    <property type="component" value="Chromosome 5"/>
</dbReference>
<evidence type="ECO:0000256" key="25">
    <source>
        <dbReference type="ARBA" id="ARBA00067282"/>
    </source>
</evidence>
<comment type="catalytic activity">
    <reaction evidence="21">
        <text>N-[(5Z,8Z,11Z,14Z)-eicosatetraenoyl]-serotonin + reduced [NADPH--hemoprotein reductase] + O2 = 2-oxo-N-[(5Z,8Z,11Z,14Z)-eicosatetraenoyl]-serotonin + oxidized [NADPH--hemoprotein reductase] + H2O + H(+)</text>
        <dbReference type="Rhea" id="RHEA:50296"/>
        <dbReference type="Rhea" id="RHEA-COMP:11964"/>
        <dbReference type="Rhea" id="RHEA-COMP:11965"/>
        <dbReference type="ChEBI" id="CHEBI:15377"/>
        <dbReference type="ChEBI" id="CHEBI:15378"/>
        <dbReference type="ChEBI" id="CHEBI:15379"/>
        <dbReference type="ChEBI" id="CHEBI:57618"/>
        <dbReference type="ChEBI" id="CHEBI:58210"/>
        <dbReference type="ChEBI" id="CHEBI:132255"/>
        <dbReference type="ChEBI" id="CHEBI:132256"/>
    </reaction>
    <physiologicalReaction direction="left-to-right" evidence="21">
        <dbReference type="Rhea" id="RHEA:50297"/>
    </physiologicalReaction>
</comment>
<evidence type="ECO:0000256" key="8">
    <source>
        <dbReference type="ARBA" id="ARBA00022723"/>
    </source>
</evidence>
<dbReference type="EMBL" id="OV696690">
    <property type="protein sequence ID" value="CAH1266084.1"/>
    <property type="molecule type" value="Genomic_DNA"/>
</dbReference>
<evidence type="ECO:0000256" key="20">
    <source>
        <dbReference type="ARBA" id="ARBA00051320"/>
    </source>
</evidence>
<evidence type="ECO:0000256" key="18">
    <source>
        <dbReference type="ARBA" id="ARBA00023136"/>
    </source>
</evidence>
<dbReference type="PANTHER" id="PTHR24300:SF404">
    <property type="entry name" value="CYTOCHROME P450 2D6-LIKE"/>
    <property type="match status" value="1"/>
</dbReference>
<dbReference type="GO" id="GO:0005743">
    <property type="term" value="C:mitochondrial inner membrane"/>
    <property type="evidence" value="ECO:0007669"/>
    <property type="project" value="UniProtKB-SubCell"/>
</dbReference>
<keyword evidence="15 28" id="KW-0503">Monooxygenase</keyword>
<comment type="function">
    <text evidence="23">A cytochrome P450 monooxygenase involved in the metabolism of arachidonic acid and its conjugates. Mechanistically, uses molecular oxygen inserting one oxygen atom into a substrate, and reducing the second into a water molecule, with two electrons provided by NADPH via cytochrome P450 reductase (CPR; NADPH-ferrihemoprotein reductase). Acts as an omega and omega-1 hydroxylase for arachidonic acid and possibly for other long chain fatty acids. May modulate the arachidonic acid signaling pathway and play a role in other fatty acid signaling processes. May down-regulate the biological activities of N-arachidonoyl-serotonin, an endocannabinoid that has anti-nociceptive effects through inhibition of fatty acid amide hydrolase FAAH, TRPV1 receptor and T-type calcium channels. Catalyzes C-2 oxidation of the indole ring of N-arachidonoyl-serotonin forming a less active product 2-oxo-N-arachidonoyl-serotonin.</text>
</comment>
<accession>A0A8K0ETU1</accession>
<comment type="cofactor">
    <cofactor evidence="1 27">
        <name>heme</name>
        <dbReference type="ChEBI" id="CHEBI:30413"/>
    </cofactor>
</comment>
<evidence type="ECO:0000256" key="2">
    <source>
        <dbReference type="ARBA" id="ARBA00004154"/>
    </source>
</evidence>
<evidence type="ECO:0000256" key="7">
    <source>
        <dbReference type="ARBA" id="ARBA00022692"/>
    </source>
</evidence>
<comment type="similarity">
    <text evidence="5 28">Belongs to the cytochrome P450 family.</text>
</comment>
<keyword evidence="12 29" id="KW-1133">Transmembrane helix</keyword>
<dbReference type="PROSITE" id="PS00086">
    <property type="entry name" value="CYTOCHROME_P450"/>
    <property type="match status" value="1"/>
</dbReference>
<evidence type="ECO:0000256" key="14">
    <source>
        <dbReference type="ARBA" id="ARBA00023004"/>
    </source>
</evidence>
<evidence type="ECO:0000256" key="3">
    <source>
        <dbReference type="ARBA" id="ARBA00004448"/>
    </source>
</evidence>
<evidence type="ECO:0000256" key="1">
    <source>
        <dbReference type="ARBA" id="ARBA00001971"/>
    </source>
</evidence>
<name>A0A8K0ETU1_BRALA</name>
<dbReference type="InterPro" id="IPR001128">
    <property type="entry name" value="Cyt_P450"/>
</dbReference>
<dbReference type="PANTHER" id="PTHR24300">
    <property type="entry name" value="CYTOCHROME P450 508A4-RELATED"/>
    <property type="match status" value="1"/>
</dbReference>
<dbReference type="GO" id="GO:0006805">
    <property type="term" value="P:xenobiotic metabolic process"/>
    <property type="evidence" value="ECO:0007669"/>
    <property type="project" value="TreeGrafter"/>
</dbReference>
<evidence type="ECO:0000256" key="28">
    <source>
        <dbReference type="RuleBase" id="RU000461"/>
    </source>
</evidence>
<dbReference type="GO" id="GO:0005506">
    <property type="term" value="F:iron ion binding"/>
    <property type="evidence" value="ECO:0007669"/>
    <property type="project" value="InterPro"/>
</dbReference>
<keyword evidence="11" id="KW-0492">Microsome</keyword>
<dbReference type="GO" id="GO:0008395">
    <property type="term" value="F:steroid hydroxylase activity"/>
    <property type="evidence" value="ECO:0007669"/>
    <property type="project" value="TreeGrafter"/>
</dbReference>
<evidence type="ECO:0000256" key="24">
    <source>
        <dbReference type="ARBA" id="ARBA00066560"/>
    </source>
</evidence>
<keyword evidence="14 27" id="KW-0408">Iron</keyword>
<dbReference type="InterPro" id="IPR050182">
    <property type="entry name" value="Cytochrome_P450_fam2"/>
</dbReference>
<comment type="catalytic activity">
    <reaction evidence="20">
        <text>(5Z,8Z,11Z,14Z)-eicosatetraenoate + reduced [NADPH--hemoprotein reductase] + O2 = 20-hydroxy-(5Z,8Z,11Z,14Z)-eicosatetraenoate + oxidized [NADPH--hemoprotein reductase] + H2O + H(+)</text>
        <dbReference type="Rhea" id="RHEA:39755"/>
        <dbReference type="Rhea" id="RHEA-COMP:11964"/>
        <dbReference type="Rhea" id="RHEA-COMP:11965"/>
        <dbReference type="ChEBI" id="CHEBI:15377"/>
        <dbReference type="ChEBI" id="CHEBI:15378"/>
        <dbReference type="ChEBI" id="CHEBI:15379"/>
        <dbReference type="ChEBI" id="CHEBI:32395"/>
        <dbReference type="ChEBI" id="CHEBI:57618"/>
        <dbReference type="ChEBI" id="CHEBI:58210"/>
        <dbReference type="ChEBI" id="CHEBI:76624"/>
    </reaction>
    <physiologicalReaction direction="left-to-right" evidence="20">
        <dbReference type="Rhea" id="RHEA:39756"/>
    </physiologicalReaction>
</comment>
<evidence type="ECO:0000256" key="26">
    <source>
        <dbReference type="ARBA" id="ARBA00079181"/>
    </source>
</evidence>
<evidence type="ECO:0000256" key="21">
    <source>
        <dbReference type="ARBA" id="ARBA00052159"/>
    </source>
</evidence>
<evidence type="ECO:0000256" key="22">
    <source>
        <dbReference type="ARBA" id="ARBA00052378"/>
    </source>
</evidence>
<evidence type="ECO:0000313" key="30">
    <source>
        <dbReference type="EMBL" id="CAH1266084.1"/>
    </source>
</evidence>
<dbReference type="AlphaFoldDB" id="A0A8K0ETU1"/>
<evidence type="ECO:0000256" key="23">
    <source>
        <dbReference type="ARBA" id="ARBA00058812"/>
    </source>
</evidence>
<keyword evidence="8 27" id="KW-0479">Metal-binding</keyword>
<dbReference type="SUPFAM" id="SSF48264">
    <property type="entry name" value="Cytochrome P450"/>
    <property type="match status" value="1"/>
</dbReference>
<evidence type="ECO:0000256" key="16">
    <source>
        <dbReference type="ARBA" id="ARBA00023098"/>
    </source>
</evidence>
<keyword evidence="6 27" id="KW-0349">Heme</keyword>
<keyword evidence="31" id="KW-1185">Reference proteome</keyword>
<protein>
    <recommendedName>
        <fullName evidence="25">Cytochrome P450 2U1</fullName>
        <ecNumber evidence="24">1.14.14.80</ecNumber>
    </recommendedName>
    <alternativeName>
        <fullName evidence="26">Long-chain fatty acid omega-monooxygenase</fullName>
    </alternativeName>
</protein>
<keyword evidence="7 29" id="KW-0812">Transmembrane</keyword>
<keyword evidence="13 28" id="KW-0560">Oxidoreductase</keyword>
<keyword evidence="18 29" id="KW-0472">Membrane</keyword>
<feature type="transmembrane region" description="Helical" evidence="29">
    <location>
        <begin position="20"/>
        <end position="44"/>
    </location>
</feature>
<organism evidence="30 31">
    <name type="scientific">Branchiostoma lanceolatum</name>
    <name type="common">Common lancelet</name>
    <name type="synonym">Amphioxus lanceolatum</name>
    <dbReference type="NCBI Taxonomy" id="7740"/>
    <lineage>
        <taxon>Eukaryota</taxon>
        <taxon>Metazoa</taxon>
        <taxon>Chordata</taxon>
        <taxon>Cephalochordata</taxon>
        <taxon>Leptocardii</taxon>
        <taxon>Amphioxiformes</taxon>
        <taxon>Branchiostomatidae</taxon>
        <taxon>Branchiostoma</taxon>
    </lineage>
</organism>
<keyword evidence="17" id="KW-0496">Mitochondrion</keyword>
<dbReference type="PRINTS" id="PR00463">
    <property type="entry name" value="EP450I"/>
</dbReference>
<dbReference type="PRINTS" id="PR00385">
    <property type="entry name" value="P450"/>
</dbReference>
<evidence type="ECO:0000256" key="5">
    <source>
        <dbReference type="ARBA" id="ARBA00010617"/>
    </source>
</evidence>
<evidence type="ECO:0000256" key="11">
    <source>
        <dbReference type="ARBA" id="ARBA00022848"/>
    </source>
</evidence>